<keyword evidence="1" id="KW-0812">Transmembrane</keyword>
<organism evidence="2 4">
    <name type="scientific">Brochothrix thermosphacta</name>
    <name type="common">Microbacterium thermosphactum</name>
    <dbReference type="NCBI Taxonomy" id="2756"/>
    <lineage>
        <taxon>Bacteria</taxon>
        <taxon>Bacillati</taxon>
        <taxon>Bacillota</taxon>
        <taxon>Bacilli</taxon>
        <taxon>Bacillales</taxon>
        <taxon>Listeriaceae</taxon>
        <taxon>Brochothrix</taxon>
    </lineage>
</organism>
<accession>A0A1D2K2X3</accession>
<reference evidence="3" key="2">
    <citation type="submission" date="2018-04" db="EMBL/GenBank/DDBJ databases">
        <authorList>
            <person name="Go L.Y."/>
            <person name="Mitchell J.A."/>
        </authorList>
    </citation>
    <scope>NUCLEOTIDE SEQUENCE</scope>
    <source>
        <strain evidence="3">BSAS1 3</strain>
    </source>
</reference>
<evidence type="ECO:0000313" key="5">
    <source>
        <dbReference type="Proteomes" id="UP000270190"/>
    </source>
</evidence>
<name>A0A1D2K2X3_BROTH</name>
<dbReference type="KEGG" id="bths:CNY62_00520"/>
<dbReference type="Proteomes" id="UP000270190">
    <property type="component" value="Unassembled WGS sequence"/>
</dbReference>
<dbReference type="STRING" id="2756.BFR44_02810"/>
<proteinExistence type="predicted"/>
<gene>
    <name evidence="3" type="ORF">BTBSAS_20124</name>
    <name evidence="2" type="ORF">CNY62_00520</name>
</gene>
<protein>
    <recommendedName>
        <fullName evidence="6">DUF3953 domain-containing protein</fullName>
    </recommendedName>
</protein>
<evidence type="ECO:0000256" key="1">
    <source>
        <dbReference type="SAM" id="Phobius"/>
    </source>
</evidence>
<evidence type="ECO:0000313" key="4">
    <source>
        <dbReference type="Proteomes" id="UP000243591"/>
    </source>
</evidence>
<dbReference type="Proteomes" id="UP000243591">
    <property type="component" value="Chromosome"/>
</dbReference>
<feature type="transmembrane region" description="Helical" evidence="1">
    <location>
        <begin position="57"/>
        <end position="76"/>
    </location>
</feature>
<reference evidence="5" key="3">
    <citation type="submission" date="2018-04" db="EMBL/GenBank/DDBJ databases">
        <authorList>
            <person name="Illikoud N."/>
        </authorList>
    </citation>
    <scope>NUCLEOTIDE SEQUENCE [LARGE SCALE GENOMIC DNA]</scope>
</reference>
<keyword evidence="4" id="KW-1185">Reference proteome</keyword>
<feature type="transmembrane region" description="Helical" evidence="1">
    <location>
        <begin position="31"/>
        <end position="50"/>
    </location>
</feature>
<evidence type="ECO:0000313" key="3">
    <source>
        <dbReference type="EMBL" id="SPP28254.1"/>
    </source>
</evidence>
<keyword evidence="1" id="KW-1133">Transmembrane helix</keyword>
<dbReference type="RefSeq" id="WP_029092092.1">
    <property type="nucleotide sequence ID" value="NZ_CBCPHX010000001.1"/>
</dbReference>
<dbReference type="EMBL" id="CP023483">
    <property type="protein sequence ID" value="ATF24977.1"/>
    <property type="molecule type" value="Genomic_DNA"/>
</dbReference>
<feature type="transmembrane region" description="Helical" evidence="1">
    <location>
        <begin position="7"/>
        <end position="25"/>
    </location>
</feature>
<dbReference type="GeneID" id="66538361"/>
<sequence>MDKMLSYTGVMAAVLIYINMFFAFTNSNQGLSYPMWIQILLLVGFLAALLDSVQRKAYFFCFLFVAAFVLVVISIIQSV</sequence>
<evidence type="ECO:0000313" key="2">
    <source>
        <dbReference type="EMBL" id="ATF24977.1"/>
    </source>
</evidence>
<dbReference type="EMBL" id="OUNC01000012">
    <property type="protein sequence ID" value="SPP28254.1"/>
    <property type="molecule type" value="Genomic_DNA"/>
</dbReference>
<reference evidence="2 4" key="1">
    <citation type="submission" date="2017-09" db="EMBL/GenBank/DDBJ databases">
        <title>Complete Genome Sequences of Two Strains of the Meat Spoilage Bacterium Brochothrix thermosphacta Isolated from Ground Chicken.</title>
        <authorList>
            <person name="Paoli G.C."/>
            <person name="Wijey C."/>
            <person name="Chen C.-Y."/>
            <person name="Nguyen L."/>
            <person name="Yan X."/>
            <person name="Irwin P.L."/>
        </authorList>
    </citation>
    <scope>NUCLEOTIDE SEQUENCE [LARGE SCALE GENOMIC DNA]</scope>
    <source>
        <strain evidence="2 4">BI</strain>
    </source>
</reference>
<keyword evidence="1" id="KW-0472">Membrane</keyword>
<evidence type="ECO:0008006" key="6">
    <source>
        <dbReference type="Google" id="ProtNLM"/>
    </source>
</evidence>
<dbReference type="AlphaFoldDB" id="A0A1D2K2X3"/>